<dbReference type="Proteomes" id="UP000238701">
    <property type="component" value="Unassembled WGS sequence"/>
</dbReference>
<organism evidence="4 5">
    <name type="scientific">Candidatus Sulfotelmatobacter kueseliae</name>
    <dbReference type="NCBI Taxonomy" id="2042962"/>
    <lineage>
        <taxon>Bacteria</taxon>
        <taxon>Pseudomonadati</taxon>
        <taxon>Acidobacteriota</taxon>
        <taxon>Terriglobia</taxon>
        <taxon>Terriglobales</taxon>
        <taxon>Candidatus Korobacteraceae</taxon>
        <taxon>Candidatus Sulfotelmatobacter</taxon>
    </lineage>
</organism>
<keyword evidence="2" id="KW-0812">Transmembrane</keyword>
<reference evidence="5" key="1">
    <citation type="submission" date="2018-02" db="EMBL/GenBank/DDBJ databases">
        <authorList>
            <person name="Hausmann B."/>
        </authorList>
    </citation>
    <scope>NUCLEOTIDE SEQUENCE [LARGE SCALE GENOMIC DNA]</scope>
    <source>
        <strain evidence="5">Peat soil MAG SbA1</strain>
    </source>
</reference>
<dbReference type="EMBL" id="OMOD01000159">
    <property type="protein sequence ID" value="SPF46070.1"/>
    <property type="molecule type" value="Genomic_DNA"/>
</dbReference>
<feature type="compositionally biased region" description="Low complexity" evidence="1">
    <location>
        <begin position="98"/>
        <end position="121"/>
    </location>
</feature>
<evidence type="ECO:0000259" key="3">
    <source>
        <dbReference type="PROSITE" id="PS51724"/>
    </source>
</evidence>
<dbReference type="Pfam" id="PF05036">
    <property type="entry name" value="SPOR"/>
    <property type="match status" value="1"/>
</dbReference>
<feature type="transmembrane region" description="Helical" evidence="2">
    <location>
        <begin position="16"/>
        <end position="37"/>
    </location>
</feature>
<dbReference type="OrthoDB" id="119559at2"/>
<evidence type="ECO:0000313" key="4">
    <source>
        <dbReference type="EMBL" id="SPF46070.1"/>
    </source>
</evidence>
<name>A0A2U3L2K0_9BACT</name>
<sequence length="204" mass="20993">MTSSEDTEITLGTGKLLALFFSLVAVCAAFFAIGYSLGRKSEPSIANASTAAVPQPAPVAGKAGSSPTAAPPMTFYKAVEQKDANPELAPAAQAKPETTAPPANANAAANSNPAQTPPANAGDSTTTLPTGGYLVQVAAVTKQEDADALVDALKKKDYPAFVAAQQSTSDKFFRVQVGPYADIKDAEAMRTRLTGDGYNPIVKK</sequence>
<dbReference type="PROSITE" id="PS51724">
    <property type="entry name" value="SPOR"/>
    <property type="match status" value="1"/>
</dbReference>
<feature type="domain" description="SPOR" evidence="3">
    <location>
        <begin position="127"/>
        <end position="204"/>
    </location>
</feature>
<evidence type="ECO:0000256" key="2">
    <source>
        <dbReference type="SAM" id="Phobius"/>
    </source>
</evidence>
<dbReference type="SUPFAM" id="SSF110997">
    <property type="entry name" value="Sporulation related repeat"/>
    <property type="match status" value="1"/>
</dbReference>
<dbReference type="Gene3D" id="3.30.70.1070">
    <property type="entry name" value="Sporulation related repeat"/>
    <property type="match status" value="1"/>
</dbReference>
<gene>
    <name evidence="4" type="ORF">SBA1_630019</name>
</gene>
<evidence type="ECO:0000313" key="5">
    <source>
        <dbReference type="Proteomes" id="UP000238701"/>
    </source>
</evidence>
<evidence type="ECO:0000256" key="1">
    <source>
        <dbReference type="SAM" id="MobiDB-lite"/>
    </source>
</evidence>
<accession>A0A2U3L2K0</accession>
<feature type="region of interest" description="Disordered" evidence="1">
    <location>
        <begin position="89"/>
        <end position="127"/>
    </location>
</feature>
<keyword evidence="2" id="KW-0472">Membrane</keyword>
<proteinExistence type="predicted"/>
<dbReference type="AlphaFoldDB" id="A0A2U3L2K0"/>
<protein>
    <submittedName>
        <fullName evidence="4">Sporulation related protein</fullName>
    </submittedName>
</protein>
<dbReference type="GO" id="GO:0042834">
    <property type="term" value="F:peptidoglycan binding"/>
    <property type="evidence" value="ECO:0007669"/>
    <property type="project" value="InterPro"/>
</dbReference>
<dbReference type="InterPro" id="IPR036680">
    <property type="entry name" value="SPOR-like_sf"/>
</dbReference>
<keyword evidence="2" id="KW-1133">Transmembrane helix</keyword>
<dbReference type="InterPro" id="IPR007730">
    <property type="entry name" value="SPOR-like_dom"/>
</dbReference>